<feature type="transmembrane region" description="Helical" evidence="6">
    <location>
        <begin position="90"/>
        <end position="108"/>
    </location>
</feature>
<feature type="transmembrane region" description="Helical" evidence="6">
    <location>
        <begin position="191"/>
        <end position="212"/>
    </location>
</feature>
<dbReference type="GO" id="GO:0005886">
    <property type="term" value="C:plasma membrane"/>
    <property type="evidence" value="ECO:0007669"/>
    <property type="project" value="UniProtKB-SubCell"/>
</dbReference>
<dbReference type="Pfam" id="PF02653">
    <property type="entry name" value="BPD_transp_2"/>
    <property type="match status" value="1"/>
</dbReference>
<reference evidence="7" key="1">
    <citation type="journal article" date="2015" name="Nature">
        <title>Complex archaea that bridge the gap between prokaryotes and eukaryotes.</title>
        <authorList>
            <person name="Spang A."/>
            <person name="Saw J.H."/>
            <person name="Jorgensen S.L."/>
            <person name="Zaremba-Niedzwiedzka K."/>
            <person name="Martijn J."/>
            <person name="Lind A.E."/>
            <person name="van Eijk R."/>
            <person name="Schleper C."/>
            <person name="Guy L."/>
            <person name="Ettema T.J."/>
        </authorList>
    </citation>
    <scope>NUCLEOTIDE SEQUENCE</scope>
</reference>
<dbReference type="EMBL" id="LAZR01031258">
    <property type="protein sequence ID" value="KKL54272.1"/>
    <property type="molecule type" value="Genomic_DNA"/>
</dbReference>
<dbReference type="CDD" id="cd06580">
    <property type="entry name" value="TM_PBP1_transp_TpRbsC_like"/>
    <property type="match status" value="1"/>
</dbReference>
<dbReference type="PANTHER" id="PTHR47089:SF1">
    <property type="entry name" value="GUANOSINE ABC TRANSPORTER PERMEASE PROTEIN NUPP"/>
    <property type="match status" value="1"/>
</dbReference>
<comment type="caution">
    <text evidence="7">The sequence shown here is derived from an EMBL/GenBank/DDBJ whole genome shotgun (WGS) entry which is preliminary data.</text>
</comment>
<protein>
    <recommendedName>
        <fullName evidence="8">ABC transporter permease</fullName>
    </recommendedName>
</protein>
<evidence type="ECO:0000256" key="1">
    <source>
        <dbReference type="ARBA" id="ARBA00004651"/>
    </source>
</evidence>
<organism evidence="7">
    <name type="scientific">marine sediment metagenome</name>
    <dbReference type="NCBI Taxonomy" id="412755"/>
    <lineage>
        <taxon>unclassified sequences</taxon>
        <taxon>metagenomes</taxon>
        <taxon>ecological metagenomes</taxon>
    </lineage>
</organism>
<name>A0A0F9FT43_9ZZZZ</name>
<dbReference type="PANTHER" id="PTHR47089">
    <property type="entry name" value="ABC TRANSPORTER, PERMEASE PROTEIN"/>
    <property type="match status" value="1"/>
</dbReference>
<evidence type="ECO:0000256" key="2">
    <source>
        <dbReference type="ARBA" id="ARBA00022475"/>
    </source>
</evidence>
<comment type="subcellular location">
    <subcellularLocation>
        <location evidence="1">Cell membrane</location>
        <topology evidence="1">Multi-pass membrane protein</topology>
    </subcellularLocation>
</comment>
<accession>A0A0F9FT43</accession>
<sequence length="302" mass="31842">YNRSEVLLKAAPLILIAQGLAIGFRARVWNIGAEGQLIIGAICASLIPIMWPDSVNPLMLPMMIVVGALGGAAWAAIAAFLRTAFNANEIIVTLMLNQIALQVLLYVINGPLKDPRGVSFPQSVTFPDVAMFPPLIADSFLRVNSSIYIAVILSIVAWIYVNRSFAGFRLLVGGLAPDAARYAGFSAKRAIWVSLLLSGAAAGLAGVGEIAGPIGKLQPILSPGYGFAAIIVVFLGAVNPIGIVFAGFFMAAIYVGADGAMLSADIPASAAIVFQGLILIFYLAAYTLVKFEFQRATVRKQA</sequence>
<feature type="transmembrane region" description="Helical" evidence="6">
    <location>
        <begin position="266"/>
        <end position="289"/>
    </location>
</feature>
<evidence type="ECO:0000313" key="7">
    <source>
        <dbReference type="EMBL" id="KKL54272.1"/>
    </source>
</evidence>
<dbReference type="GO" id="GO:0022857">
    <property type="term" value="F:transmembrane transporter activity"/>
    <property type="evidence" value="ECO:0007669"/>
    <property type="project" value="InterPro"/>
</dbReference>
<feature type="transmembrane region" description="Helical" evidence="6">
    <location>
        <begin position="31"/>
        <end position="52"/>
    </location>
</feature>
<proteinExistence type="predicted"/>
<feature type="transmembrane region" description="Helical" evidence="6">
    <location>
        <begin position="58"/>
        <end position="81"/>
    </location>
</feature>
<dbReference type="AlphaFoldDB" id="A0A0F9FT43"/>
<evidence type="ECO:0000256" key="6">
    <source>
        <dbReference type="SAM" id="Phobius"/>
    </source>
</evidence>
<dbReference type="InterPro" id="IPR001851">
    <property type="entry name" value="ABC_transp_permease"/>
</dbReference>
<keyword evidence="4 6" id="KW-1133">Transmembrane helix</keyword>
<feature type="transmembrane region" description="Helical" evidence="6">
    <location>
        <begin position="224"/>
        <end position="254"/>
    </location>
</feature>
<evidence type="ECO:0000256" key="3">
    <source>
        <dbReference type="ARBA" id="ARBA00022692"/>
    </source>
</evidence>
<evidence type="ECO:0000256" key="4">
    <source>
        <dbReference type="ARBA" id="ARBA00022989"/>
    </source>
</evidence>
<keyword evidence="3 6" id="KW-0812">Transmembrane</keyword>
<gene>
    <name evidence="7" type="ORF">LCGC14_2267080</name>
</gene>
<keyword evidence="2" id="KW-1003">Cell membrane</keyword>
<evidence type="ECO:0008006" key="8">
    <source>
        <dbReference type="Google" id="ProtNLM"/>
    </source>
</evidence>
<keyword evidence="5 6" id="KW-0472">Membrane</keyword>
<feature type="transmembrane region" description="Helical" evidence="6">
    <location>
        <begin position="140"/>
        <end position="161"/>
    </location>
</feature>
<feature type="non-terminal residue" evidence="7">
    <location>
        <position position="1"/>
    </location>
</feature>
<evidence type="ECO:0000256" key="5">
    <source>
        <dbReference type="ARBA" id="ARBA00023136"/>
    </source>
</evidence>